<accession>A0A2G9U9A4</accession>
<dbReference type="FunFam" id="3.10.110.10:FF:000011">
    <property type="entry name" value="Ubiquitin-conjugating enzyme E2 L3"/>
    <property type="match status" value="1"/>
</dbReference>
<dbReference type="CDD" id="cd23801">
    <property type="entry name" value="UBCc_UBE2L3"/>
    <property type="match status" value="1"/>
</dbReference>
<evidence type="ECO:0000256" key="11">
    <source>
        <dbReference type="SAM" id="Phobius"/>
    </source>
</evidence>
<keyword evidence="14" id="KW-1185">Reference proteome</keyword>
<gene>
    <name evidence="13" type="ORF">TELCIR_11487</name>
</gene>
<keyword evidence="7 11" id="KW-1133">Transmembrane helix</keyword>
<name>A0A2G9U9A4_TELCI</name>
<dbReference type="GO" id="GO:0061631">
    <property type="term" value="F:ubiquitin conjugating enzyme activity"/>
    <property type="evidence" value="ECO:0007669"/>
    <property type="project" value="UniProtKB-EC"/>
</dbReference>
<dbReference type="InterPro" id="IPR016135">
    <property type="entry name" value="UBQ-conjugating_enzyme/RWD"/>
</dbReference>
<evidence type="ECO:0000256" key="7">
    <source>
        <dbReference type="ARBA" id="ARBA00022989"/>
    </source>
</evidence>
<dbReference type="PROSITE" id="PS00183">
    <property type="entry name" value="UBC_1"/>
    <property type="match status" value="1"/>
</dbReference>
<comment type="subcellular location">
    <subcellularLocation>
        <location evidence="2">Membrane</location>
    </subcellularLocation>
</comment>
<keyword evidence="13" id="KW-0436">Ligase</keyword>
<keyword evidence="10" id="KW-0067">ATP-binding</keyword>
<reference evidence="13 14" key="1">
    <citation type="submission" date="2015-09" db="EMBL/GenBank/DDBJ databases">
        <title>Draft genome of the parasitic nematode Teladorsagia circumcincta isolate WARC Sus (inbred).</title>
        <authorList>
            <person name="Mitreva M."/>
        </authorList>
    </citation>
    <scope>NUCLEOTIDE SEQUENCE [LARGE SCALE GENOMIC DNA]</scope>
    <source>
        <strain evidence="13 14">S</strain>
    </source>
</reference>
<feature type="active site" description="Glycyl thioester intermediate" evidence="9">
    <location>
        <position position="317"/>
    </location>
</feature>
<dbReference type="Pfam" id="PF01094">
    <property type="entry name" value="ANF_receptor"/>
    <property type="match status" value="1"/>
</dbReference>
<evidence type="ECO:0000256" key="6">
    <source>
        <dbReference type="ARBA" id="ARBA00022786"/>
    </source>
</evidence>
<keyword evidence="10" id="KW-0547">Nucleotide-binding</keyword>
<dbReference type="InterPro" id="IPR000608">
    <property type="entry name" value="UBC"/>
</dbReference>
<dbReference type="InterPro" id="IPR023313">
    <property type="entry name" value="UBQ-conjugating_AS"/>
</dbReference>
<dbReference type="GO" id="GO:0016020">
    <property type="term" value="C:membrane"/>
    <property type="evidence" value="ECO:0007669"/>
    <property type="project" value="UniProtKB-SubCell"/>
</dbReference>
<evidence type="ECO:0000313" key="14">
    <source>
        <dbReference type="Proteomes" id="UP000230423"/>
    </source>
</evidence>
<evidence type="ECO:0000256" key="10">
    <source>
        <dbReference type="RuleBase" id="RU362109"/>
    </source>
</evidence>
<dbReference type="Gene3D" id="3.10.110.10">
    <property type="entry name" value="Ubiquitin Conjugating Enzyme"/>
    <property type="match status" value="1"/>
</dbReference>
<keyword evidence="4" id="KW-0808">Transferase</keyword>
<evidence type="ECO:0000256" key="5">
    <source>
        <dbReference type="ARBA" id="ARBA00022692"/>
    </source>
</evidence>
<dbReference type="GO" id="GO:0005524">
    <property type="term" value="F:ATP binding"/>
    <property type="evidence" value="ECO:0007669"/>
    <property type="project" value="UniProtKB-UniRule"/>
</dbReference>
<evidence type="ECO:0000256" key="2">
    <source>
        <dbReference type="ARBA" id="ARBA00004370"/>
    </source>
</evidence>
<dbReference type="PROSITE" id="PS50127">
    <property type="entry name" value="UBC_2"/>
    <property type="match status" value="1"/>
</dbReference>
<evidence type="ECO:0000313" key="13">
    <source>
        <dbReference type="EMBL" id="PIO66788.1"/>
    </source>
</evidence>
<dbReference type="OrthoDB" id="9973183at2759"/>
<keyword evidence="6 10" id="KW-0833">Ubl conjugation pathway</keyword>
<feature type="transmembrane region" description="Helical" evidence="11">
    <location>
        <begin position="37"/>
        <end position="57"/>
    </location>
</feature>
<dbReference type="SUPFAM" id="SSF53822">
    <property type="entry name" value="Periplasmic binding protein-like I"/>
    <property type="match status" value="1"/>
</dbReference>
<dbReference type="Proteomes" id="UP000230423">
    <property type="component" value="Unassembled WGS sequence"/>
</dbReference>
<dbReference type="Pfam" id="PF00179">
    <property type="entry name" value="UQ_con"/>
    <property type="match status" value="1"/>
</dbReference>
<dbReference type="InterPro" id="IPR001828">
    <property type="entry name" value="ANF_lig-bd_rcpt"/>
</dbReference>
<sequence>MQRVAEQTLSIKYPTIDGTLLPPAVVLMKMKQMGKKLFLKALVFSVGTLLWIIPIPACRNFNGLDNLIRLHFTHRVDAFMGAPCDDGKSETVSRLALRWGKPYISTSIRSSHSREASTIAMVPDIQEGLANAMLAMLEEVGLQKVLIVFSEEFKLTANLMTAALAPPARKVYFPLEADHRWPEHSEVVIVLLNSTLRLHMLEDLLQSDAAHLKFIILDDGRRERKIHRMSWRVDYNDIVKRKESVWKYTESAYESVEYNESNLLHWTVLLVPDKEPYNKGAFKVNIDFPADYPFKPPKITLATKIYHPNIDDKGQVCLPIVDPNNWKPATRTEQVMMALLALIQEPEPDHPLRADLAEEFSKDRKKFNKTAEEFTKKHAEKRPE</sequence>
<dbReference type="SUPFAM" id="SSF54495">
    <property type="entry name" value="UBC-like"/>
    <property type="match status" value="1"/>
</dbReference>
<dbReference type="PANTHER" id="PTHR24068">
    <property type="entry name" value="UBIQUITIN-CONJUGATING ENZYME E2"/>
    <property type="match status" value="1"/>
</dbReference>
<evidence type="ECO:0000259" key="12">
    <source>
        <dbReference type="PROSITE" id="PS50127"/>
    </source>
</evidence>
<feature type="domain" description="UBC core" evidence="12">
    <location>
        <begin position="221"/>
        <end position="380"/>
    </location>
</feature>
<keyword evidence="8 11" id="KW-0472">Membrane</keyword>
<dbReference type="EC" id="2.3.2.23" evidence="3"/>
<comment type="similarity">
    <text evidence="10">Belongs to the ubiquitin-conjugating enzyme family.</text>
</comment>
<comment type="catalytic activity">
    <reaction evidence="1">
        <text>S-ubiquitinyl-[E1 ubiquitin-activating enzyme]-L-cysteine + [E2 ubiquitin-conjugating enzyme]-L-cysteine = [E1 ubiquitin-activating enzyme]-L-cysteine + S-ubiquitinyl-[E2 ubiquitin-conjugating enzyme]-L-cysteine.</text>
        <dbReference type="EC" id="2.3.2.23"/>
    </reaction>
</comment>
<evidence type="ECO:0000256" key="1">
    <source>
        <dbReference type="ARBA" id="ARBA00000485"/>
    </source>
</evidence>
<evidence type="ECO:0000256" key="8">
    <source>
        <dbReference type="ARBA" id="ARBA00023136"/>
    </source>
</evidence>
<dbReference type="EMBL" id="KZ348024">
    <property type="protein sequence ID" value="PIO66788.1"/>
    <property type="molecule type" value="Genomic_DNA"/>
</dbReference>
<dbReference type="InterPro" id="IPR028082">
    <property type="entry name" value="Peripla_BP_I"/>
</dbReference>
<dbReference type="GO" id="GO:0016874">
    <property type="term" value="F:ligase activity"/>
    <property type="evidence" value="ECO:0007669"/>
    <property type="project" value="UniProtKB-KW"/>
</dbReference>
<evidence type="ECO:0000256" key="9">
    <source>
        <dbReference type="PROSITE-ProRule" id="PRU10133"/>
    </source>
</evidence>
<organism evidence="13 14">
    <name type="scientific">Teladorsagia circumcincta</name>
    <name type="common">Brown stomach worm</name>
    <name type="synonym">Ostertagia circumcincta</name>
    <dbReference type="NCBI Taxonomy" id="45464"/>
    <lineage>
        <taxon>Eukaryota</taxon>
        <taxon>Metazoa</taxon>
        <taxon>Ecdysozoa</taxon>
        <taxon>Nematoda</taxon>
        <taxon>Chromadorea</taxon>
        <taxon>Rhabditida</taxon>
        <taxon>Rhabditina</taxon>
        <taxon>Rhabditomorpha</taxon>
        <taxon>Strongyloidea</taxon>
        <taxon>Trichostrongylidae</taxon>
        <taxon>Teladorsagia</taxon>
    </lineage>
</organism>
<dbReference type="AlphaFoldDB" id="A0A2G9U9A4"/>
<evidence type="ECO:0000256" key="3">
    <source>
        <dbReference type="ARBA" id="ARBA00012486"/>
    </source>
</evidence>
<keyword evidence="5 11" id="KW-0812">Transmembrane</keyword>
<evidence type="ECO:0000256" key="4">
    <source>
        <dbReference type="ARBA" id="ARBA00022679"/>
    </source>
</evidence>
<protein>
    <recommendedName>
        <fullName evidence="3">E2 ubiquitin-conjugating enzyme</fullName>
        <ecNumber evidence="3">2.3.2.23</ecNumber>
    </recommendedName>
</protein>
<proteinExistence type="inferred from homology"/>
<dbReference type="SMART" id="SM00212">
    <property type="entry name" value="UBCc"/>
    <property type="match status" value="1"/>
</dbReference>